<accession>A0A2P2P2X5</accession>
<evidence type="ECO:0000313" key="1">
    <source>
        <dbReference type="EMBL" id="MBX49029.1"/>
    </source>
</evidence>
<dbReference type="AlphaFoldDB" id="A0A2P2P2X5"/>
<reference evidence="1" key="1">
    <citation type="submission" date="2018-02" db="EMBL/GenBank/DDBJ databases">
        <title>Rhizophora mucronata_Transcriptome.</title>
        <authorList>
            <person name="Meera S.P."/>
            <person name="Sreeshan A."/>
            <person name="Augustine A."/>
        </authorList>
    </citation>
    <scope>NUCLEOTIDE SEQUENCE</scope>
    <source>
        <tissue evidence="1">Leaf</tissue>
    </source>
</reference>
<sequence length="48" mass="5697">MFEVKLNLCFMHHKKVQFCRDNGTYEMLSNLLLNLPIFAILIGQVRQE</sequence>
<protein>
    <submittedName>
        <fullName evidence="1">Uncharacterized protein</fullName>
    </submittedName>
</protein>
<dbReference type="EMBL" id="GGEC01068545">
    <property type="protein sequence ID" value="MBX49029.1"/>
    <property type="molecule type" value="Transcribed_RNA"/>
</dbReference>
<proteinExistence type="predicted"/>
<organism evidence="1">
    <name type="scientific">Rhizophora mucronata</name>
    <name type="common">Asiatic mangrove</name>
    <dbReference type="NCBI Taxonomy" id="61149"/>
    <lineage>
        <taxon>Eukaryota</taxon>
        <taxon>Viridiplantae</taxon>
        <taxon>Streptophyta</taxon>
        <taxon>Embryophyta</taxon>
        <taxon>Tracheophyta</taxon>
        <taxon>Spermatophyta</taxon>
        <taxon>Magnoliopsida</taxon>
        <taxon>eudicotyledons</taxon>
        <taxon>Gunneridae</taxon>
        <taxon>Pentapetalae</taxon>
        <taxon>rosids</taxon>
        <taxon>fabids</taxon>
        <taxon>Malpighiales</taxon>
        <taxon>Rhizophoraceae</taxon>
        <taxon>Rhizophora</taxon>
    </lineage>
</organism>
<name>A0A2P2P2X5_RHIMU</name>